<proteinExistence type="predicted"/>
<dbReference type="KEGG" id="dsy:DSY4228"/>
<accession>Q24PM5</accession>
<feature type="transmembrane region" description="Helical" evidence="1">
    <location>
        <begin position="68"/>
        <end position="94"/>
    </location>
</feature>
<dbReference type="eggNOG" id="COG2386">
    <property type="taxonomic scope" value="Bacteria"/>
</dbReference>
<sequence>MFICSFRLLTDPWLWRMKQAAGMLYFYVRFRCGLSFLGKFMYNLLLVISVELLTFPFILLFFNLPMGMIQILVPALLALVGFVAIGLLVSLFSLKSQGRELLANVVSLPLFLPALFIGLSMTVDIAKGMSLPDVWRQDLFLLLYDVFFLAAAYLGFDSNYMD</sequence>
<organism evidence="2 3">
    <name type="scientific">Desulfitobacterium hafniense (strain Y51)</name>
    <dbReference type="NCBI Taxonomy" id="138119"/>
    <lineage>
        <taxon>Bacteria</taxon>
        <taxon>Bacillati</taxon>
        <taxon>Bacillota</taxon>
        <taxon>Clostridia</taxon>
        <taxon>Eubacteriales</taxon>
        <taxon>Desulfitobacteriaceae</taxon>
        <taxon>Desulfitobacterium</taxon>
    </lineage>
</organism>
<name>Q24PM5_DESHY</name>
<keyword evidence="1" id="KW-1133">Transmembrane helix</keyword>
<dbReference type="HOGENOM" id="CLU_138414_0_0_9"/>
<feature type="transmembrane region" description="Helical" evidence="1">
    <location>
        <begin position="139"/>
        <end position="156"/>
    </location>
</feature>
<dbReference type="Proteomes" id="UP000001946">
    <property type="component" value="Chromosome"/>
</dbReference>
<evidence type="ECO:0000313" key="3">
    <source>
        <dbReference type="Proteomes" id="UP000001946"/>
    </source>
</evidence>
<evidence type="ECO:0000313" key="2">
    <source>
        <dbReference type="EMBL" id="BAE86017.1"/>
    </source>
</evidence>
<reference evidence="2 3" key="1">
    <citation type="journal article" date="2006" name="J. Bacteriol.">
        <title>Complete genome sequence of the dehalorespiring bacterium Desulfitobacterium hafniense Y51 and comparison with Dehalococcoides ethenogenes 195.</title>
        <authorList>
            <person name="Nonaka H."/>
            <person name="Keresztes G."/>
            <person name="Shinoda Y."/>
            <person name="Ikenaga Y."/>
            <person name="Abe M."/>
            <person name="Naito K."/>
            <person name="Inatomi K."/>
            <person name="Furukawa K."/>
            <person name="Inui M."/>
            <person name="Yukawa H."/>
        </authorList>
    </citation>
    <scope>NUCLEOTIDE SEQUENCE [LARGE SCALE GENOMIC DNA]</scope>
    <source>
        <strain evidence="2 3">Y51</strain>
    </source>
</reference>
<feature type="transmembrane region" description="Helical" evidence="1">
    <location>
        <begin position="40"/>
        <end position="62"/>
    </location>
</feature>
<keyword evidence="1" id="KW-0472">Membrane</keyword>
<dbReference type="STRING" id="138119.DSY4228"/>
<dbReference type="EMBL" id="AP008230">
    <property type="protein sequence ID" value="BAE86017.1"/>
    <property type="molecule type" value="Genomic_DNA"/>
</dbReference>
<gene>
    <name evidence="2" type="primary">ccmB</name>
    <name evidence="2" type="ordered locus">DSY4228</name>
</gene>
<keyword evidence="3" id="KW-1185">Reference proteome</keyword>
<evidence type="ECO:0000256" key="1">
    <source>
        <dbReference type="SAM" id="Phobius"/>
    </source>
</evidence>
<feature type="transmembrane region" description="Helical" evidence="1">
    <location>
        <begin position="101"/>
        <end position="119"/>
    </location>
</feature>
<protein>
    <submittedName>
        <fullName evidence="2">Putative cytochrome c biogenesis protein heme exporter protein B</fullName>
    </submittedName>
</protein>
<dbReference type="AlphaFoldDB" id="Q24PM5"/>
<keyword evidence="1" id="KW-0812">Transmembrane</keyword>